<proteinExistence type="predicted"/>
<evidence type="ECO:0000313" key="2">
    <source>
        <dbReference type="Proteomes" id="UP001059912"/>
    </source>
</evidence>
<reference evidence="1" key="1">
    <citation type="submission" date="2020-03" db="EMBL/GenBank/DDBJ databases">
        <title>Five strains of Vibrio campbellii isolated from Mariana Trench.</title>
        <authorList>
            <person name="Liang J."/>
            <person name="Zhang X.-H."/>
        </authorList>
    </citation>
    <scope>NUCLEOTIDE SEQUENCE</scope>
    <source>
        <strain evidence="1">LJC013</strain>
        <plasmid evidence="1">unnamed1</plasmid>
    </source>
</reference>
<keyword evidence="2" id="KW-1185">Reference proteome</keyword>
<dbReference type="RefSeq" id="WP_255905083.1">
    <property type="nucleotide sequence ID" value="NZ_CP050472.1"/>
</dbReference>
<geneLocation type="plasmid" evidence="1 2">
    <name>unnamed1</name>
</geneLocation>
<dbReference type="Proteomes" id="UP001059912">
    <property type="component" value="Plasmid unnamed1"/>
</dbReference>
<gene>
    <name evidence="1" type="ORF">HB762_26255</name>
</gene>
<protein>
    <submittedName>
        <fullName evidence="1">Uncharacterized protein</fullName>
    </submittedName>
</protein>
<evidence type="ECO:0000313" key="1">
    <source>
        <dbReference type="EMBL" id="UTZ34766.1"/>
    </source>
</evidence>
<keyword evidence="1" id="KW-0614">Plasmid</keyword>
<name>A0ABY5IKC6_9VIBR</name>
<sequence length="146" mass="16509">MDLENLNSADICRLVMNGRISAKVINDELRYHLDDLDAHDNLLELVTAARCTDHLIQEALQEYAETRGFTDEPINVDLHTSMLSDHNFIECAIDVVKSRTLNIAFKFFGTDSSMSNQIPRLVKKHIDLLADHKMLVSDEKLIGITA</sequence>
<accession>A0ABY5IKC6</accession>
<organism evidence="1 2">
    <name type="scientific">Vibrio campbellii</name>
    <dbReference type="NCBI Taxonomy" id="680"/>
    <lineage>
        <taxon>Bacteria</taxon>
        <taxon>Pseudomonadati</taxon>
        <taxon>Pseudomonadota</taxon>
        <taxon>Gammaproteobacteria</taxon>
        <taxon>Vibrionales</taxon>
        <taxon>Vibrionaceae</taxon>
        <taxon>Vibrio</taxon>
    </lineage>
</organism>
<dbReference type="EMBL" id="CP050472">
    <property type="protein sequence ID" value="UTZ34766.1"/>
    <property type="molecule type" value="Genomic_DNA"/>
</dbReference>